<dbReference type="PANTHER" id="PTHR30250:SF28">
    <property type="entry name" value="POLYSACCHARIDE BIOSYNTHESIS PROTEIN"/>
    <property type="match status" value="1"/>
</dbReference>
<evidence type="ECO:0008006" key="9">
    <source>
        <dbReference type="Google" id="ProtNLM"/>
    </source>
</evidence>
<dbReference type="EMBL" id="CP031223">
    <property type="protein sequence ID" value="QFF98027.1"/>
    <property type="molecule type" value="Genomic_DNA"/>
</dbReference>
<evidence type="ECO:0000256" key="3">
    <source>
        <dbReference type="ARBA" id="ARBA00022692"/>
    </source>
</evidence>
<dbReference type="Proteomes" id="UP000325517">
    <property type="component" value="Chromosome"/>
</dbReference>
<dbReference type="AlphaFoldDB" id="A0A5J6SPF7"/>
<dbReference type="PANTHER" id="PTHR30250">
    <property type="entry name" value="PST FAMILY PREDICTED COLANIC ACID TRANSPORTER"/>
    <property type="match status" value="1"/>
</dbReference>
<sequence>MKLLKSLYSNKIFKSILILLSGTILSQIIVLAASPLLTRLFSPEDIGTLTVFTTLLVFITIIMTFKYELAIVIPKSKREAISVFNLTIIIVIMMTILLTVTLIIGKDFFISVLKLDELKSIYLILPLTAFLLGISNILNFWFVRSESYQTISKSKLIQSTVTSSSQIVGGLLNLGTKSLIFGYLIGQFAVTLFYLRKFNKDIKSSYFFSKKGIKKVAIKYNDLPKYNATQSLVNSFSSNFIIILFSISFSSAVVGYYAMAIRLVQFPIAVITSSVKDVFFKELTKVFNSNIKRYHMYLLKYTLTLIVIAIVPFVIIYLYAPDIFSFALGAEWAVAGEYSKFLSFWLLCAFVNTPAMLTIQLFKMQKYLLIYEIVLLIVRISIIYFASMNLEPIFVIIIYSIIGAMFNLSLIAIVYTYIKKYVKKLDV</sequence>
<gene>
    <name evidence="7" type="ORF">PB01_03895</name>
</gene>
<reference evidence="7 8" key="1">
    <citation type="submission" date="2018-07" db="EMBL/GenBank/DDBJ databases">
        <title>Complete genome sequence of Psychrobacillus sp. PB01, isolated from iceberg, and comparative genome analysis of Psychrobacillus strains.</title>
        <authorList>
            <person name="Lee P.C."/>
        </authorList>
    </citation>
    <scope>NUCLEOTIDE SEQUENCE [LARGE SCALE GENOMIC DNA]</scope>
    <source>
        <strain evidence="7 8">PB01</strain>
    </source>
</reference>
<organism evidence="7 8">
    <name type="scientific">Psychrobacillus glaciei</name>
    <dbReference type="NCBI Taxonomy" id="2283160"/>
    <lineage>
        <taxon>Bacteria</taxon>
        <taxon>Bacillati</taxon>
        <taxon>Bacillota</taxon>
        <taxon>Bacilli</taxon>
        <taxon>Bacillales</taxon>
        <taxon>Bacillaceae</taxon>
        <taxon>Psychrobacillus</taxon>
    </lineage>
</organism>
<comment type="subcellular location">
    <subcellularLocation>
        <location evidence="1">Cell membrane</location>
        <topology evidence="1">Multi-pass membrane protein</topology>
    </subcellularLocation>
</comment>
<feature type="transmembrane region" description="Helical" evidence="6">
    <location>
        <begin position="369"/>
        <end position="387"/>
    </location>
</feature>
<dbReference type="Pfam" id="PF13440">
    <property type="entry name" value="Polysacc_synt_3"/>
    <property type="match status" value="1"/>
</dbReference>
<evidence type="ECO:0000256" key="1">
    <source>
        <dbReference type="ARBA" id="ARBA00004651"/>
    </source>
</evidence>
<keyword evidence="8" id="KW-1185">Reference proteome</keyword>
<evidence type="ECO:0000256" key="6">
    <source>
        <dbReference type="SAM" id="Phobius"/>
    </source>
</evidence>
<evidence type="ECO:0000313" key="7">
    <source>
        <dbReference type="EMBL" id="QFF98027.1"/>
    </source>
</evidence>
<feature type="transmembrane region" description="Helical" evidence="6">
    <location>
        <begin position="121"/>
        <end position="143"/>
    </location>
</feature>
<feature type="transmembrane region" description="Helical" evidence="6">
    <location>
        <begin position="178"/>
        <end position="195"/>
    </location>
</feature>
<evidence type="ECO:0000256" key="5">
    <source>
        <dbReference type="ARBA" id="ARBA00023136"/>
    </source>
</evidence>
<name>A0A5J6SPF7_9BACI</name>
<keyword evidence="4 6" id="KW-1133">Transmembrane helix</keyword>
<dbReference type="KEGG" id="psyo:PB01_03895"/>
<dbReference type="GO" id="GO:0005886">
    <property type="term" value="C:plasma membrane"/>
    <property type="evidence" value="ECO:0007669"/>
    <property type="project" value="UniProtKB-SubCell"/>
</dbReference>
<dbReference type="RefSeq" id="WP_151698974.1">
    <property type="nucleotide sequence ID" value="NZ_CP031223.1"/>
</dbReference>
<feature type="transmembrane region" description="Helical" evidence="6">
    <location>
        <begin position="240"/>
        <end position="258"/>
    </location>
</feature>
<keyword evidence="5 6" id="KW-0472">Membrane</keyword>
<feature type="transmembrane region" description="Helical" evidence="6">
    <location>
        <begin position="86"/>
        <end position="109"/>
    </location>
</feature>
<keyword evidence="2" id="KW-1003">Cell membrane</keyword>
<accession>A0A5J6SPF7</accession>
<feature type="transmembrane region" description="Helical" evidence="6">
    <location>
        <begin position="46"/>
        <end position="65"/>
    </location>
</feature>
<feature type="transmembrane region" description="Helical" evidence="6">
    <location>
        <begin position="301"/>
        <end position="320"/>
    </location>
</feature>
<feature type="transmembrane region" description="Helical" evidence="6">
    <location>
        <begin position="340"/>
        <end position="362"/>
    </location>
</feature>
<feature type="transmembrane region" description="Helical" evidence="6">
    <location>
        <begin position="12"/>
        <end position="34"/>
    </location>
</feature>
<feature type="transmembrane region" description="Helical" evidence="6">
    <location>
        <begin position="393"/>
        <end position="418"/>
    </location>
</feature>
<evidence type="ECO:0000313" key="8">
    <source>
        <dbReference type="Proteomes" id="UP000325517"/>
    </source>
</evidence>
<proteinExistence type="predicted"/>
<protein>
    <recommendedName>
        <fullName evidence="9">Lipopolysaccharide biosynthesis protein</fullName>
    </recommendedName>
</protein>
<evidence type="ECO:0000256" key="4">
    <source>
        <dbReference type="ARBA" id="ARBA00022989"/>
    </source>
</evidence>
<keyword evidence="3 6" id="KW-0812">Transmembrane</keyword>
<evidence type="ECO:0000256" key="2">
    <source>
        <dbReference type="ARBA" id="ARBA00022475"/>
    </source>
</evidence>
<dbReference type="InterPro" id="IPR050833">
    <property type="entry name" value="Poly_Biosynth_Transport"/>
</dbReference>
<dbReference type="OrthoDB" id="109075at2"/>